<dbReference type="AlphaFoldDB" id="B4FW14"/>
<name>B4FW14_MAIZE</name>
<reference evidence="1" key="1">
    <citation type="journal article" date="2009" name="PLoS Genet.">
        <title>Sequencing, mapping, and analysis of 27,455 maize full-length cDNAs.</title>
        <authorList>
            <person name="Soderlund C."/>
            <person name="Descour A."/>
            <person name="Kudrna D."/>
            <person name="Bomhoff M."/>
            <person name="Boyd L."/>
            <person name="Currie J."/>
            <person name="Angelova A."/>
            <person name="Collura K."/>
            <person name="Wissotski M."/>
            <person name="Ashley E."/>
            <person name="Morrow D."/>
            <person name="Fernandes J."/>
            <person name="Walbot V."/>
            <person name="Yu Y."/>
        </authorList>
    </citation>
    <scope>NUCLEOTIDE SEQUENCE</scope>
    <source>
        <strain evidence="1">B73</strain>
    </source>
</reference>
<evidence type="ECO:0000313" key="1">
    <source>
        <dbReference type="EMBL" id="ACF86307.1"/>
    </source>
</evidence>
<organism evidence="1">
    <name type="scientific">Zea mays</name>
    <name type="common">Maize</name>
    <dbReference type="NCBI Taxonomy" id="4577"/>
    <lineage>
        <taxon>Eukaryota</taxon>
        <taxon>Viridiplantae</taxon>
        <taxon>Streptophyta</taxon>
        <taxon>Embryophyta</taxon>
        <taxon>Tracheophyta</taxon>
        <taxon>Spermatophyta</taxon>
        <taxon>Magnoliopsida</taxon>
        <taxon>Liliopsida</taxon>
        <taxon>Poales</taxon>
        <taxon>Poaceae</taxon>
        <taxon>PACMAD clade</taxon>
        <taxon>Panicoideae</taxon>
        <taxon>Andropogonodae</taxon>
        <taxon>Andropogoneae</taxon>
        <taxon>Tripsacinae</taxon>
        <taxon>Zea</taxon>
    </lineage>
</organism>
<sequence>MLWFVSCRSRRIWGYMQPVREYTPLASHW</sequence>
<accession>B4FW14</accession>
<dbReference type="EMBL" id="BT086703">
    <property type="protein sequence ID" value="ACR37056.1"/>
    <property type="molecule type" value="mRNA"/>
</dbReference>
<protein>
    <submittedName>
        <fullName evidence="1">Uncharacterized protein</fullName>
    </submittedName>
</protein>
<dbReference type="EMBL" id="BT041302">
    <property type="protein sequence ID" value="ACF86307.1"/>
    <property type="molecule type" value="mRNA"/>
</dbReference>
<proteinExistence type="evidence at transcript level"/>